<keyword evidence="2 7" id="KW-0813">Transport</keyword>
<comment type="caution">
    <text evidence="10">The sequence shown here is derived from an EMBL/GenBank/DDBJ whole genome shotgun (WGS) entry which is preliminary data.</text>
</comment>
<gene>
    <name evidence="10" type="ORF">GCM10022381_34870</name>
</gene>
<keyword evidence="4 7" id="KW-0812">Transmembrane</keyword>
<evidence type="ECO:0000256" key="3">
    <source>
        <dbReference type="ARBA" id="ARBA00022475"/>
    </source>
</evidence>
<protein>
    <submittedName>
        <fullName evidence="10">Amino acid ABC transporter permease</fullName>
    </submittedName>
</protein>
<feature type="transmembrane region" description="Helical" evidence="7">
    <location>
        <begin position="183"/>
        <end position="201"/>
    </location>
</feature>
<dbReference type="Gene3D" id="1.10.3720.10">
    <property type="entry name" value="MetI-like"/>
    <property type="match status" value="1"/>
</dbReference>
<evidence type="ECO:0000256" key="1">
    <source>
        <dbReference type="ARBA" id="ARBA00004651"/>
    </source>
</evidence>
<keyword evidence="5 7" id="KW-1133">Transmembrane helix</keyword>
<feature type="domain" description="ABC transmembrane type-1" evidence="9">
    <location>
        <begin position="16"/>
        <end position="204"/>
    </location>
</feature>
<dbReference type="Pfam" id="PF00528">
    <property type="entry name" value="BPD_transp_1"/>
    <property type="match status" value="1"/>
</dbReference>
<feature type="transmembrane region" description="Helical" evidence="7">
    <location>
        <begin position="61"/>
        <end position="81"/>
    </location>
</feature>
<dbReference type="Proteomes" id="UP001501803">
    <property type="component" value="Unassembled WGS sequence"/>
</dbReference>
<keyword evidence="3" id="KW-1003">Cell membrane</keyword>
<proteinExistence type="inferred from homology"/>
<evidence type="ECO:0000256" key="7">
    <source>
        <dbReference type="RuleBase" id="RU363032"/>
    </source>
</evidence>
<dbReference type="SUPFAM" id="SSF161098">
    <property type="entry name" value="MetI-like"/>
    <property type="match status" value="1"/>
</dbReference>
<sequence>MKVDWLSYAPFLAEGLVKTLELTALGFLGACLVGMLVAVLRLSPVKAIRTIGYLYTELFKNLPMITGIFIIYFGLTGIGLVLDSFTAGYLSLSLFYGAYLAEIFRGGLQGINKGQLEAAQALGLTPLRVLFSVQVPQAVRLSLPATSTMLVDLLKGTALLVTIGGGELMTQASIVSAQTFRPLEVYVVIGLIYLAMCWPLARLAGWLETHLHKGTALSPLGRKLRHEALLQLRTRNDSAHPRPDMTDPVLISEGGAK</sequence>
<evidence type="ECO:0000259" key="9">
    <source>
        <dbReference type="PROSITE" id="PS50928"/>
    </source>
</evidence>
<organism evidence="10 11">
    <name type="scientific">Leifsonia kafniensis</name>
    <dbReference type="NCBI Taxonomy" id="475957"/>
    <lineage>
        <taxon>Bacteria</taxon>
        <taxon>Bacillati</taxon>
        <taxon>Actinomycetota</taxon>
        <taxon>Actinomycetes</taxon>
        <taxon>Micrococcales</taxon>
        <taxon>Microbacteriaceae</taxon>
        <taxon>Leifsonia</taxon>
    </lineage>
</organism>
<name>A0ABP7L019_9MICO</name>
<dbReference type="InterPro" id="IPR010065">
    <property type="entry name" value="AA_ABC_transptr_permease_3TM"/>
</dbReference>
<dbReference type="PANTHER" id="PTHR30614:SF34">
    <property type="entry name" value="BLR6398 PROTEIN"/>
    <property type="match status" value="1"/>
</dbReference>
<evidence type="ECO:0000313" key="10">
    <source>
        <dbReference type="EMBL" id="GAA3889938.1"/>
    </source>
</evidence>
<evidence type="ECO:0000256" key="6">
    <source>
        <dbReference type="ARBA" id="ARBA00023136"/>
    </source>
</evidence>
<dbReference type="PANTHER" id="PTHR30614">
    <property type="entry name" value="MEMBRANE COMPONENT OF AMINO ACID ABC TRANSPORTER"/>
    <property type="match status" value="1"/>
</dbReference>
<reference evidence="11" key="1">
    <citation type="journal article" date="2019" name="Int. J. Syst. Evol. Microbiol.">
        <title>The Global Catalogue of Microorganisms (GCM) 10K type strain sequencing project: providing services to taxonomists for standard genome sequencing and annotation.</title>
        <authorList>
            <consortium name="The Broad Institute Genomics Platform"/>
            <consortium name="The Broad Institute Genome Sequencing Center for Infectious Disease"/>
            <person name="Wu L."/>
            <person name="Ma J."/>
        </authorList>
    </citation>
    <scope>NUCLEOTIDE SEQUENCE [LARGE SCALE GENOMIC DNA]</scope>
    <source>
        <strain evidence="11">JCM 17021</strain>
    </source>
</reference>
<comment type="subcellular location">
    <subcellularLocation>
        <location evidence="1 7">Cell membrane</location>
        <topology evidence="1 7">Multi-pass membrane protein</topology>
    </subcellularLocation>
</comment>
<comment type="similarity">
    <text evidence="7">Belongs to the binding-protein-dependent transport system permease family.</text>
</comment>
<feature type="region of interest" description="Disordered" evidence="8">
    <location>
        <begin position="235"/>
        <end position="257"/>
    </location>
</feature>
<evidence type="ECO:0000256" key="5">
    <source>
        <dbReference type="ARBA" id="ARBA00022989"/>
    </source>
</evidence>
<evidence type="ECO:0000313" key="11">
    <source>
        <dbReference type="Proteomes" id="UP001501803"/>
    </source>
</evidence>
<keyword evidence="6 7" id="KW-0472">Membrane</keyword>
<dbReference type="InterPro" id="IPR000515">
    <property type="entry name" value="MetI-like"/>
</dbReference>
<dbReference type="EMBL" id="BAABCN010000012">
    <property type="protein sequence ID" value="GAA3889938.1"/>
    <property type="molecule type" value="Genomic_DNA"/>
</dbReference>
<dbReference type="RefSeq" id="WP_345069026.1">
    <property type="nucleotide sequence ID" value="NZ_BAABCN010000012.1"/>
</dbReference>
<feature type="transmembrane region" description="Helical" evidence="7">
    <location>
        <begin position="87"/>
        <end position="104"/>
    </location>
</feature>
<dbReference type="InterPro" id="IPR043429">
    <property type="entry name" value="ArtM/GltK/GlnP/TcyL/YhdX-like"/>
</dbReference>
<dbReference type="CDD" id="cd06261">
    <property type="entry name" value="TM_PBP2"/>
    <property type="match status" value="1"/>
</dbReference>
<keyword evidence="11" id="KW-1185">Reference proteome</keyword>
<dbReference type="InterPro" id="IPR035906">
    <property type="entry name" value="MetI-like_sf"/>
</dbReference>
<accession>A0ABP7L019</accession>
<dbReference type="PROSITE" id="PS50928">
    <property type="entry name" value="ABC_TM1"/>
    <property type="match status" value="1"/>
</dbReference>
<dbReference type="NCBIfam" id="TIGR01726">
    <property type="entry name" value="HEQRo_perm_3TM"/>
    <property type="match status" value="1"/>
</dbReference>
<feature type="compositionally biased region" description="Basic and acidic residues" evidence="8">
    <location>
        <begin position="235"/>
        <end position="245"/>
    </location>
</feature>
<evidence type="ECO:0000256" key="2">
    <source>
        <dbReference type="ARBA" id="ARBA00022448"/>
    </source>
</evidence>
<evidence type="ECO:0000256" key="8">
    <source>
        <dbReference type="SAM" id="MobiDB-lite"/>
    </source>
</evidence>
<feature type="transmembrane region" description="Helical" evidence="7">
    <location>
        <begin position="20"/>
        <end position="40"/>
    </location>
</feature>
<evidence type="ECO:0000256" key="4">
    <source>
        <dbReference type="ARBA" id="ARBA00022692"/>
    </source>
</evidence>